<dbReference type="STRING" id="1005048.CFU_0464"/>
<dbReference type="KEGG" id="cfu:CFU_0464"/>
<comment type="subcellular location">
    <subcellularLocation>
        <location evidence="4">Periplasm</location>
    </subcellularLocation>
</comment>
<reference evidence="6 7" key="3">
    <citation type="journal article" date="2008" name="FEMS Microbiol. Ecol.">
        <title>Identification and characterization of genes underlying chitinolysis in Collimonas fungivorans Ter331.</title>
        <authorList>
            <person name="Fritsche K."/>
            <person name="de Boer W."/>
            <person name="Gerards S."/>
            <person name="van den Berg M."/>
            <person name="van Veen J.A."/>
            <person name="Leveau J.H."/>
        </authorList>
    </citation>
    <scope>NUCLEOTIDE SEQUENCE [LARGE SCALE GENOMIC DNA]</scope>
    <source>
        <strain evidence="6 7">Ter331</strain>
    </source>
</reference>
<reference evidence="6 7" key="4">
    <citation type="journal article" date="2010" name="Environ. Microbiol.">
        <title>The bacterial genus Collimonas: mycophagy, weathering and other adaptive solutions to life in oligotrophic soil environments.</title>
        <authorList>
            <person name="Leveau J.H."/>
            <person name="Uroz S."/>
            <person name="de Boer W."/>
        </authorList>
    </citation>
    <scope>NUCLEOTIDE SEQUENCE [LARGE SCALE GENOMIC DNA]</scope>
    <source>
        <strain evidence="6 7">Ter331</strain>
    </source>
</reference>
<dbReference type="GO" id="GO:0017089">
    <property type="term" value="F:glycolipid transfer activity"/>
    <property type="evidence" value="ECO:0007669"/>
    <property type="project" value="TreeGrafter"/>
</dbReference>
<dbReference type="PANTHER" id="PTHR36504">
    <property type="entry name" value="LIPOPOLYSACCHARIDE EXPORT SYSTEM PROTEIN LPTA"/>
    <property type="match status" value="1"/>
</dbReference>
<dbReference type="GO" id="GO:0001530">
    <property type="term" value="F:lipopolysaccharide binding"/>
    <property type="evidence" value="ECO:0007669"/>
    <property type="project" value="InterPro"/>
</dbReference>
<keyword evidence="7" id="KW-1185">Reference proteome</keyword>
<dbReference type="NCBIfam" id="TIGR03002">
    <property type="entry name" value="outer_YhbN_LptA"/>
    <property type="match status" value="1"/>
</dbReference>
<reference evidence="6 7" key="1">
    <citation type="journal article" date="2004" name="Environ. Microbiol.">
        <title>Phylogeny-function analysis of (meta)genomic libraries: screening for expression of ribosomal RNA genes by large-insert library fluorescent in situ hybridization (LIL-FISH).</title>
        <authorList>
            <person name="Leveau J.H."/>
            <person name="Gerards S."/>
            <person name="de Boer W."/>
            <person name="van Veen J.A."/>
        </authorList>
    </citation>
    <scope>NUCLEOTIDE SEQUENCE [LARGE SCALE GENOMIC DNA]</scope>
    <source>
        <strain evidence="6 7">Ter331</strain>
    </source>
</reference>
<reference evidence="6 7" key="2">
    <citation type="journal article" date="2006" name="J. Microbiol. Methods">
        <title>Genomic flank-sequencing of plasposon insertion sites for rapid identification of functional genes.</title>
        <authorList>
            <person name="Leveau J.H."/>
            <person name="Gerards S."/>
            <person name="Fritsche K."/>
            <person name="Zondag G."/>
            <person name="van Veen J.A."/>
        </authorList>
    </citation>
    <scope>NUCLEOTIDE SEQUENCE [LARGE SCALE GENOMIC DNA]</scope>
    <source>
        <strain evidence="6 7">Ter331</strain>
    </source>
</reference>
<protein>
    <recommendedName>
        <fullName evidence="4">Lipopolysaccharide export system protein LptA</fullName>
    </recommendedName>
</protein>
<keyword evidence="2" id="KW-0732">Signal</keyword>
<feature type="domain" description="Organic solvent tolerance-like N-terminal" evidence="5">
    <location>
        <begin position="62"/>
        <end position="180"/>
    </location>
</feature>
<sequence>MACSRQNLADPAIYFMHSAYAHSSILYPGFFMKRLFFISLLLLSAMNLAHAEKADSEKPTLIDSDQLTYDDVKQVNVATGNVVLTRGTLLMKADRVVVTTDPSGYQFATLYADPGKLATFKQKRDGGPDLWIDGHAERIEYDGKTEITKLFSKAQMRRLQGDKPTDEVNGEFISYDSRTEFYSVNNTVNGNSQPGAGRIRAVIQPRPKAPQ</sequence>
<dbReference type="eggNOG" id="COG1934">
    <property type="taxonomic scope" value="Bacteria"/>
</dbReference>
<proteinExistence type="inferred from homology"/>
<dbReference type="Pfam" id="PF03968">
    <property type="entry name" value="LptD_N"/>
    <property type="match status" value="1"/>
</dbReference>
<keyword evidence="3 4" id="KW-0574">Periplasm</keyword>
<dbReference type="GO" id="GO:0030288">
    <property type="term" value="C:outer membrane-bounded periplasmic space"/>
    <property type="evidence" value="ECO:0007669"/>
    <property type="project" value="TreeGrafter"/>
</dbReference>
<keyword evidence="1 4" id="KW-0813">Transport</keyword>
<dbReference type="Gene3D" id="2.60.450.10">
    <property type="entry name" value="Lipopolysaccharide (LPS) transport protein A like domain"/>
    <property type="match status" value="1"/>
</dbReference>
<comment type="function">
    <text evidence="4">Involved in the assembly of lipopolysaccharide (LPS). Required for the translocation of LPS from the inner membrane to the outer membrane.</text>
</comment>
<dbReference type="HAMAP" id="MF_01914">
    <property type="entry name" value="LPS_assembly_LptA"/>
    <property type="match status" value="1"/>
</dbReference>
<evidence type="ECO:0000256" key="1">
    <source>
        <dbReference type="ARBA" id="ARBA00022448"/>
    </source>
</evidence>
<evidence type="ECO:0000313" key="6">
    <source>
        <dbReference type="EMBL" id="AEK60301.1"/>
    </source>
</evidence>
<dbReference type="GO" id="GO:0009279">
    <property type="term" value="C:cell outer membrane"/>
    <property type="evidence" value="ECO:0007669"/>
    <property type="project" value="TreeGrafter"/>
</dbReference>
<name>G0AGH1_COLFT</name>
<accession>G0AGH1</accession>
<dbReference type="GO" id="GO:0043165">
    <property type="term" value="P:Gram-negative-bacterium-type cell outer membrane assembly"/>
    <property type="evidence" value="ECO:0007669"/>
    <property type="project" value="UniProtKB-UniRule"/>
</dbReference>
<comment type="similarity">
    <text evidence="4">Belongs to the LptA family.</text>
</comment>
<gene>
    <name evidence="4" type="primary">lptA</name>
    <name evidence="6" type="ordered locus">CFU_0464</name>
</gene>
<reference evidence="7" key="6">
    <citation type="submission" date="2011-05" db="EMBL/GenBank/DDBJ databases">
        <title>Complete sequence of Collimonas fungivorans Ter331.</title>
        <authorList>
            <person name="Leveau J.H."/>
        </authorList>
    </citation>
    <scope>NUCLEOTIDE SEQUENCE [LARGE SCALE GENOMIC DNA]</scope>
    <source>
        <strain evidence="7">Ter331</strain>
    </source>
</reference>
<dbReference type="InterPro" id="IPR052037">
    <property type="entry name" value="LPS_export_LptA"/>
</dbReference>
<comment type="subunit">
    <text evidence="4">Component of the lipopolysaccharide transport and assembly complex.</text>
</comment>
<evidence type="ECO:0000313" key="7">
    <source>
        <dbReference type="Proteomes" id="UP000008392"/>
    </source>
</evidence>
<dbReference type="InterPro" id="IPR005653">
    <property type="entry name" value="OstA-like_N"/>
</dbReference>
<dbReference type="AlphaFoldDB" id="G0AGH1"/>
<evidence type="ECO:0000259" key="5">
    <source>
        <dbReference type="Pfam" id="PF03968"/>
    </source>
</evidence>
<dbReference type="Proteomes" id="UP000008392">
    <property type="component" value="Chromosome"/>
</dbReference>
<dbReference type="HOGENOM" id="CLU_095993_1_0_4"/>
<dbReference type="PANTHER" id="PTHR36504:SF1">
    <property type="entry name" value="LIPOPOLYSACCHARIDE EXPORT SYSTEM PROTEIN LPTA"/>
    <property type="match status" value="1"/>
</dbReference>
<dbReference type="GO" id="GO:0015920">
    <property type="term" value="P:lipopolysaccharide transport"/>
    <property type="evidence" value="ECO:0007669"/>
    <property type="project" value="UniProtKB-UniRule"/>
</dbReference>
<organism evidence="6 7">
    <name type="scientific">Collimonas fungivorans (strain Ter331)</name>
    <dbReference type="NCBI Taxonomy" id="1005048"/>
    <lineage>
        <taxon>Bacteria</taxon>
        <taxon>Pseudomonadati</taxon>
        <taxon>Pseudomonadota</taxon>
        <taxon>Betaproteobacteria</taxon>
        <taxon>Burkholderiales</taxon>
        <taxon>Oxalobacteraceae</taxon>
        <taxon>Collimonas</taxon>
    </lineage>
</organism>
<evidence type="ECO:0000256" key="4">
    <source>
        <dbReference type="HAMAP-Rule" id="MF_01914"/>
    </source>
</evidence>
<dbReference type="InterPro" id="IPR014340">
    <property type="entry name" value="LptA"/>
</dbReference>
<evidence type="ECO:0000256" key="3">
    <source>
        <dbReference type="ARBA" id="ARBA00022764"/>
    </source>
</evidence>
<dbReference type="EMBL" id="CP002745">
    <property type="protein sequence ID" value="AEK60301.1"/>
    <property type="molecule type" value="Genomic_DNA"/>
</dbReference>
<evidence type="ECO:0000256" key="2">
    <source>
        <dbReference type="ARBA" id="ARBA00022729"/>
    </source>
</evidence>
<reference evidence="6 7" key="5">
    <citation type="journal article" date="2011" name="ISME J.">
        <title>Dual transcriptional profiling of a bacterial/fungal confrontation: Collimonas fungivorans versus Aspergillus niger.</title>
        <authorList>
            <person name="Mela F."/>
            <person name="Fritsche K."/>
            <person name="de Boer W."/>
            <person name="van Veen J.A."/>
            <person name="de Graaff L.H."/>
            <person name="van den Berg M."/>
            <person name="Leveau J.H."/>
        </authorList>
    </citation>
    <scope>NUCLEOTIDE SEQUENCE [LARGE SCALE GENOMIC DNA]</scope>
    <source>
        <strain evidence="6 7">Ter331</strain>
    </source>
</reference>